<organism evidence="2 3">
    <name type="scientific">Actinacidiphila reveromycinica</name>
    <dbReference type="NCBI Taxonomy" id="659352"/>
    <lineage>
        <taxon>Bacteria</taxon>
        <taxon>Bacillati</taxon>
        <taxon>Actinomycetota</taxon>
        <taxon>Actinomycetes</taxon>
        <taxon>Kitasatosporales</taxon>
        <taxon>Streptomycetaceae</taxon>
        <taxon>Actinacidiphila</taxon>
    </lineage>
</organism>
<feature type="region of interest" description="Disordered" evidence="1">
    <location>
        <begin position="126"/>
        <end position="161"/>
    </location>
</feature>
<gene>
    <name evidence="2" type="ORF">RVR_5515</name>
</gene>
<evidence type="ECO:0000313" key="2">
    <source>
        <dbReference type="EMBL" id="BBA99054.1"/>
    </source>
</evidence>
<dbReference type="AlphaFoldDB" id="A0A7U3VPV0"/>
<evidence type="ECO:0000313" key="3">
    <source>
        <dbReference type="Proteomes" id="UP000595703"/>
    </source>
</evidence>
<evidence type="ECO:0000256" key="1">
    <source>
        <dbReference type="SAM" id="MobiDB-lite"/>
    </source>
</evidence>
<dbReference type="InterPro" id="IPR054202">
    <property type="entry name" value="DUF6907"/>
</dbReference>
<accession>A0A7U3VPV0</accession>
<keyword evidence="3" id="KW-1185">Reference proteome</keyword>
<proteinExistence type="predicted"/>
<sequence>MAGPLPSWADCDPSEDGVPPTELPVRLSDITHHAEFPGQTVTVYSPSHASGRPCDIEILHGSIDCIPFAEQPACRVPVVNLRLTDDCWITDRTPDGLAALSAQLRSQADRLDREIRPALITARSDWTEWTDQRPDRPPPHPRWGLSPPPSSSGDLGNALADLRNYRDANRRRFSESAHAGRAGR</sequence>
<dbReference type="KEGG" id="arev:RVR_5515"/>
<name>A0A7U3VPV0_9ACTN</name>
<protein>
    <submittedName>
        <fullName evidence="2">Uncharacterized protein</fullName>
    </submittedName>
</protein>
<reference evidence="2 3" key="4">
    <citation type="journal article" date="2020" name="Sci. Rep.">
        <title>beta-carboline chemical signals induce reveromycin production through a LuxR family regulator in Streptomyces sp. SN-593.</title>
        <authorList>
            <person name="Panthee S."/>
            <person name="Kito N."/>
            <person name="Hayashi T."/>
            <person name="Shimizu T."/>
            <person name="Ishikawa J."/>
            <person name="Hamamoto H."/>
            <person name="Osada H."/>
            <person name="Takahashi S."/>
        </authorList>
    </citation>
    <scope>NUCLEOTIDE SEQUENCE [LARGE SCALE GENOMIC DNA]</scope>
    <source>
        <strain evidence="2 3">SN-593</strain>
    </source>
</reference>
<reference evidence="2 3" key="2">
    <citation type="journal article" date="2011" name="J. Antibiot.">
        <title>Furaquinocins I and J: novel polyketide isoprenoid hybrid compounds from Streptomyces reveromyceticus SN-593.</title>
        <authorList>
            <person name="Panthee S."/>
            <person name="Takahashi S."/>
            <person name="Takagi H."/>
            <person name="Nogawa T."/>
            <person name="Oowada E."/>
            <person name="Uramoto M."/>
            <person name="Osada H."/>
        </authorList>
    </citation>
    <scope>NUCLEOTIDE SEQUENCE [LARGE SCALE GENOMIC DNA]</scope>
    <source>
        <strain evidence="2 3">SN-593</strain>
    </source>
</reference>
<reference evidence="2 3" key="3">
    <citation type="journal article" date="2011" name="Nat. Chem. Biol.">
        <title>Reveromycin A biosynthesis uses RevG and RevJ for stereospecific spiroacetal formation.</title>
        <authorList>
            <person name="Takahashi S."/>
            <person name="Toyoda A."/>
            <person name="Sekiyama Y."/>
            <person name="Takagi H."/>
            <person name="Nogawa T."/>
            <person name="Uramoto M."/>
            <person name="Suzuki R."/>
            <person name="Koshino H."/>
            <person name="Kumano T."/>
            <person name="Panthee S."/>
            <person name="Dairi T."/>
            <person name="Ishikawa J."/>
            <person name="Ikeda H."/>
            <person name="Sakaki Y."/>
            <person name="Osada H."/>
        </authorList>
    </citation>
    <scope>NUCLEOTIDE SEQUENCE [LARGE SCALE GENOMIC DNA]</scope>
    <source>
        <strain evidence="2 3">SN-593</strain>
    </source>
</reference>
<dbReference type="EMBL" id="AP018365">
    <property type="protein sequence ID" value="BBA99054.1"/>
    <property type="molecule type" value="Genomic_DNA"/>
</dbReference>
<feature type="region of interest" description="Disordered" evidence="1">
    <location>
        <begin position="1"/>
        <end position="20"/>
    </location>
</feature>
<dbReference type="Proteomes" id="UP000595703">
    <property type="component" value="Chromosome"/>
</dbReference>
<reference evidence="2 3" key="1">
    <citation type="journal article" date="2010" name="J. Bacteriol.">
        <title>Biochemical characterization of a novel indole prenyltransferase from Streptomyces sp. SN-593.</title>
        <authorList>
            <person name="Takahashi S."/>
            <person name="Takagi H."/>
            <person name="Toyoda A."/>
            <person name="Uramoto M."/>
            <person name="Nogawa T."/>
            <person name="Ueki M."/>
            <person name="Sakaki Y."/>
            <person name="Osada H."/>
        </authorList>
    </citation>
    <scope>NUCLEOTIDE SEQUENCE [LARGE SCALE GENOMIC DNA]</scope>
    <source>
        <strain evidence="2 3">SN-593</strain>
    </source>
</reference>
<dbReference type="Pfam" id="PF21848">
    <property type="entry name" value="DUF6907"/>
    <property type="match status" value="1"/>
</dbReference>